<dbReference type="OrthoDB" id="238199at2157"/>
<evidence type="ECO:0008006" key="3">
    <source>
        <dbReference type="Google" id="ProtNLM"/>
    </source>
</evidence>
<gene>
    <name evidence="1" type="ORF">C2R22_03810</name>
</gene>
<accession>A0A2I8VG49</accession>
<evidence type="ECO:0000313" key="2">
    <source>
        <dbReference type="Proteomes" id="UP000236584"/>
    </source>
</evidence>
<sequence length="82" mass="9299">MSETYLCSVCREPTERSYGVRYIVLTCPACGRHGRHVHASLVPLLDRVPESERSDDWEDRPLDERLLEALERGDISLGDTAV</sequence>
<protein>
    <recommendedName>
        <fullName evidence="3">Small CPxCG-related zinc finger protein</fullName>
    </recommendedName>
</protein>
<keyword evidence="2" id="KW-1185">Reference proteome</keyword>
<dbReference type="AlphaFoldDB" id="A0A2I8VG49"/>
<dbReference type="Proteomes" id="UP000236584">
    <property type="component" value="Chromosome"/>
</dbReference>
<evidence type="ECO:0000313" key="1">
    <source>
        <dbReference type="EMBL" id="AUV80890.1"/>
    </source>
</evidence>
<reference evidence="1 2" key="1">
    <citation type="submission" date="2018-01" db="EMBL/GenBank/DDBJ databases">
        <title>Complete genome sequence of Salinigranum rubrum GX10T, an extremely halophilic archaeon isolated from a marine solar saltern.</title>
        <authorList>
            <person name="Han S."/>
        </authorList>
    </citation>
    <scope>NUCLEOTIDE SEQUENCE [LARGE SCALE GENOMIC DNA]</scope>
    <source>
        <strain evidence="1 2">GX10</strain>
    </source>
</reference>
<name>A0A2I8VG49_9EURY</name>
<dbReference type="EMBL" id="CP026309">
    <property type="protein sequence ID" value="AUV80890.1"/>
    <property type="molecule type" value="Genomic_DNA"/>
</dbReference>
<dbReference type="RefSeq" id="WP_103424577.1">
    <property type="nucleotide sequence ID" value="NZ_CP026309.1"/>
</dbReference>
<dbReference type="KEGG" id="srub:C2R22_03810"/>
<dbReference type="GeneID" id="35591185"/>
<proteinExistence type="predicted"/>
<organism evidence="1 2">
    <name type="scientific">Salinigranum rubrum</name>
    <dbReference type="NCBI Taxonomy" id="755307"/>
    <lineage>
        <taxon>Archaea</taxon>
        <taxon>Methanobacteriati</taxon>
        <taxon>Methanobacteriota</taxon>
        <taxon>Stenosarchaea group</taxon>
        <taxon>Halobacteria</taxon>
        <taxon>Halobacteriales</taxon>
        <taxon>Haloferacaceae</taxon>
        <taxon>Salinigranum</taxon>
    </lineage>
</organism>